<feature type="region of interest" description="Disordered" evidence="5">
    <location>
        <begin position="215"/>
        <end position="302"/>
    </location>
</feature>
<evidence type="ECO:0000259" key="6">
    <source>
        <dbReference type="Pfam" id="PF08573"/>
    </source>
</evidence>
<name>A0A7S4R9L4_9DINO</name>
<feature type="region of interest" description="Disordered" evidence="5">
    <location>
        <begin position="318"/>
        <end position="361"/>
    </location>
</feature>
<evidence type="ECO:0000256" key="1">
    <source>
        <dbReference type="ARBA" id="ARBA00004123"/>
    </source>
</evidence>
<evidence type="ECO:0000256" key="2">
    <source>
        <dbReference type="ARBA" id="ARBA00022763"/>
    </source>
</evidence>
<dbReference type="GO" id="GO:0006281">
    <property type="term" value="P:DNA repair"/>
    <property type="evidence" value="ECO:0007669"/>
    <property type="project" value="InterPro"/>
</dbReference>
<reference evidence="7" key="1">
    <citation type="submission" date="2021-01" db="EMBL/GenBank/DDBJ databases">
        <authorList>
            <person name="Corre E."/>
            <person name="Pelletier E."/>
            <person name="Niang G."/>
            <person name="Scheremetjew M."/>
            <person name="Finn R."/>
            <person name="Kale V."/>
            <person name="Holt S."/>
            <person name="Cochrane G."/>
            <person name="Meng A."/>
            <person name="Brown T."/>
            <person name="Cohen L."/>
        </authorList>
    </citation>
    <scope>NUCLEOTIDE SEQUENCE</scope>
    <source>
        <strain evidence="7">CCMP3105</strain>
    </source>
</reference>
<keyword evidence="4" id="KW-0175">Coiled coil</keyword>
<comment type="subcellular location">
    <subcellularLocation>
        <location evidence="1">Nucleus</location>
    </subcellularLocation>
</comment>
<dbReference type="EMBL" id="HBNR01044990">
    <property type="protein sequence ID" value="CAE4605800.1"/>
    <property type="molecule type" value="Transcribed_RNA"/>
</dbReference>
<feature type="coiled-coil region" evidence="4">
    <location>
        <begin position="90"/>
        <end position="200"/>
    </location>
</feature>
<sequence>MADQEAHVLVPAPAAVEKPFERCLEPSVEALIRAVPRPTAAAPQLAPVHPGLDTGLSLATAVTSAGPALREAAALLSRAADAADADFVASNAAQARVAALEAELRAAAASARAREAELEAAVVALRTREDVLKAELAREREELARAAAQLAAAQSAGAPGPSGDGGSCLAAENARLEAKAQSYRAVIQKQQRIIREHEARLRTYGVRALSAVHGHRKRRFSIGKGEGEPGAAADRPPAKSRGDAPVSAAAPAEAAPGGREVIDVDLDEPAEGPAGAVSEASSARKDAGAGPPAAAAAAGHARAGRIDLRQVPGLRILEMAGRRDRPERSASDEGAAGGAARSPRPAVDLVPLPPPGDAPLPLADAPPAAGPGVALVPAAEAPAPAVPVADAAPAPITDADMPPPRAVRAKGLAAAAAAAAPPSGVPCRCVVRNRGARMGLHAFDCEQCRSFFQATGQSEAAGAARHAWQTGPKASRHRFEHAPTSTPPGFWDLSFPRGPVESEAAECAGR</sequence>
<keyword evidence="3" id="KW-0539">Nucleus</keyword>
<evidence type="ECO:0000313" key="7">
    <source>
        <dbReference type="EMBL" id="CAE4605800.1"/>
    </source>
</evidence>
<dbReference type="InterPro" id="IPR013882">
    <property type="entry name" value="Ctp1_C"/>
</dbReference>
<feature type="compositionally biased region" description="Low complexity" evidence="5">
    <location>
        <begin position="244"/>
        <end position="256"/>
    </location>
</feature>
<organism evidence="7">
    <name type="scientific">Alexandrium monilatum</name>
    <dbReference type="NCBI Taxonomy" id="311494"/>
    <lineage>
        <taxon>Eukaryota</taxon>
        <taxon>Sar</taxon>
        <taxon>Alveolata</taxon>
        <taxon>Dinophyceae</taxon>
        <taxon>Gonyaulacales</taxon>
        <taxon>Pyrocystaceae</taxon>
        <taxon>Alexandrium</taxon>
    </lineage>
</organism>
<dbReference type="GO" id="GO:0005634">
    <property type="term" value="C:nucleus"/>
    <property type="evidence" value="ECO:0007669"/>
    <property type="project" value="UniProtKB-SubCell"/>
</dbReference>
<gene>
    <name evidence="7" type="ORF">AMON00008_LOCUS31307</name>
</gene>
<evidence type="ECO:0000256" key="5">
    <source>
        <dbReference type="SAM" id="MobiDB-lite"/>
    </source>
</evidence>
<evidence type="ECO:0000256" key="4">
    <source>
        <dbReference type="SAM" id="Coils"/>
    </source>
</evidence>
<feature type="compositionally biased region" description="Basic and acidic residues" evidence="5">
    <location>
        <begin position="320"/>
        <end position="331"/>
    </location>
</feature>
<feature type="domain" description="DNA endonuclease activator Ctp1 C-terminal" evidence="6">
    <location>
        <begin position="464"/>
        <end position="497"/>
    </location>
</feature>
<dbReference type="AlphaFoldDB" id="A0A7S4R9L4"/>
<protein>
    <recommendedName>
        <fullName evidence="6">DNA endonuclease activator Ctp1 C-terminal domain-containing protein</fullName>
    </recommendedName>
</protein>
<feature type="region of interest" description="Disordered" evidence="5">
    <location>
        <begin position="462"/>
        <end position="495"/>
    </location>
</feature>
<proteinExistence type="predicted"/>
<dbReference type="Pfam" id="PF08573">
    <property type="entry name" value="SAE2"/>
    <property type="match status" value="1"/>
</dbReference>
<accession>A0A7S4R9L4</accession>
<feature type="compositionally biased region" description="Low complexity" evidence="5">
    <location>
        <begin position="338"/>
        <end position="350"/>
    </location>
</feature>
<feature type="compositionally biased region" description="Low complexity" evidence="5">
    <location>
        <begin position="288"/>
        <end position="301"/>
    </location>
</feature>
<keyword evidence="2" id="KW-0227">DNA damage</keyword>
<evidence type="ECO:0000256" key="3">
    <source>
        <dbReference type="ARBA" id="ARBA00023242"/>
    </source>
</evidence>